<name>A0A0H5RFQ6_9EUKA</name>
<evidence type="ECO:0000313" key="2">
    <source>
        <dbReference type="EMBL" id="CRZ12561.1"/>
    </source>
</evidence>
<feature type="non-terminal residue" evidence="2">
    <location>
        <position position="1"/>
    </location>
</feature>
<organism evidence="2">
    <name type="scientific">Spongospora subterranea</name>
    <dbReference type="NCBI Taxonomy" id="70186"/>
    <lineage>
        <taxon>Eukaryota</taxon>
        <taxon>Sar</taxon>
        <taxon>Rhizaria</taxon>
        <taxon>Endomyxa</taxon>
        <taxon>Phytomyxea</taxon>
        <taxon>Plasmodiophorida</taxon>
        <taxon>Plasmodiophoridae</taxon>
        <taxon>Spongospora</taxon>
    </lineage>
</organism>
<dbReference type="AlphaFoldDB" id="A0A0H5RFQ6"/>
<sequence length="99" mass="10775">EVNPANFANRPREEVQEIGKKGGLARGRQRASEGEGEEEYGEEEIGEEETGLGRGGSKETNPGNFANRPKEEVRKIAAKGGRTSRRGSGGEEEEDDELM</sequence>
<proteinExistence type="predicted"/>
<evidence type="ECO:0000256" key="1">
    <source>
        <dbReference type="SAM" id="MobiDB-lite"/>
    </source>
</evidence>
<dbReference type="Pfam" id="PF10685">
    <property type="entry name" value="KGG"/>
    <property type="match status" value="2"/>
</dbReference>
<accession>A0A0H5RFQ6</accession>
<feature type="compositionally biased region" description="Acidic residues" evidence="1">
    <location>
        <begin position="90"/>
        <end position="99"/>
    </location>
</feature>
<reference evidence="2" key="1">
    <citation type="submission" date="2015-04" db="EMBL/GenBank/DDBJ databases">
        <title>The genome sequence of the plant pathogenic Rhizarian Plasmodiophora brassicae reveals insights in its biotrophic life cycle and the origin of chitin synthesis.</title>
        <authorList>
            <person name="Schwelm A."/>
            <person name="Fogelqvist J."/>
            <person name="Knaust A."/>
            <person name="Julke S."/>
            <person name="Lilja T."/>
            <person name="Dhandapani V."/>
            <person name="Bonilla-Rosso G."/>
            <person name="Karlsson M."/>
            <person name="Shevchenko A."/>
            <person name="Choi S.R."/>
            <person name="Kim H.G."/>
            <person name="Park J.Y."/>
            <person name="Lim Y.P."/>
            <person name="Ludwig-Muller J."/>
            <person name="Dixelius C."/>
        </authorList>
    </citation>
    <scope>NUCLEOTIDE SEQUENCE</scope>
    <source>
        <tissue evidence="2">Potato root galls</tissue>
    </source>
</reference>
<feature type="region of interest" description="Disordered" evidence="1">
    <location>
        <begin position="1"/>
        <end position="99"/>
    </location>
</feature>
<protein>
    <submittedName>
        <fullName evidence="2">Uncharacterized protein</fullName>
    </submittedName>
</protein>
<feature type="compositionally biased region" description="Acidic residues" evidence="1">
    <location>
        <begin position="34"/>
        <end position="50"/>
    </location>
</feature>
<feature type="compositionally biased region" description="Basic and acidic residues" evidence="1">
    <location>
        <begin position="10"/>
        <end position="20"/>
    </location>
</feature>
<dbReference type="InterPro" id="IPR019626">
    <property type="entry name" value="Stress-induced_KGG_rpt"/>
</dbReference>
<dbReference type="EMBL" id="HACM01012119">
    <property type="protein sequence ID" value="CRZ12561.1"/>
    <property type="molecule type" value="Transcribed_RNA"/>
</dbReference>